<dbReference type="CDD" id="cd06593">
    <property type="entry name" value="GH31_xylosidase_YicI"/>
    <property type="match status" value="1"/>
</dbReference>
<evidence type="ECO:0000313" key="11">
    <source>
        <dbReference type="Proteomes" id="UP000236311"/>
    </source>
</evidence>
<evidence type="ECO:0000256" key="3">
    <source>
        <dbReference type="ARBA" id="ARBA00023295"/>
    </source>
</evidence>
<feature type="domain" description="Glycosyl hydrolase family 31 C-terminal" evidence="9">
    <location>
        <begin position="596"/>
        <end position="681"/>
    </location>
</feature>
<reference evidence="10 11" key="1">
    <citation type="submission" date="2018-01" db="EMBL/GenBank/DDBJ databases">
        <authorList>
            <person name="Gaut B.S."/>
            <person name="Morton B.R."/>
            <person name="Clegg M.T."/>
            <person name="Duvall M.R."/>
        </authorList>
    </citation>
    <scope>NUCLEOTIDE SEQUENCE [LARGE SCALE GENOMIC DNA]</scope>
    <source>
        <strain evidence="10">GP69</strain>
    </source>
</reference>
<dbReference type="CDD" id="cd14752">
    <property type="entry name" value="GH31_N"/>
    <property type="match status" value="1"/>
</dbReference>
<dbReference type="PANTHER" id="PTHR43053">
    <property type="entry name" value="GLYCOSIDASE FAMILY 31"/>
    <property type="match status" value="1"/>
</dbReference>
<evidence type="ECO:0000256" key="1">
    <source>
        <dbReference type="ARBA" id="ARBA00007806"/>
    </source>
</evidence>
<dbReference type="RefSeq" id="WP_103240815.1">
    <property type="nucleotide sequence ID" value="NZ_JANJZD010000019.1"/>
</dbReference>
<dbReference type="Pfam" id="PF13802">
    <property type="entry name" value="Gal_mutarotas_2"/>
    <property type="match status" value="1"/>
</dbReference>
<feature type="domain" description="Glycoside hydrolase family 31 TIM barrel" evidence="7">
    <location>
        <begin position="273"/>
        <end position="587"/>
    </location>
</feature>
<dbReference type="InterPro" id="IPR000322">
    <property type="entry name" value="Glyco_hydro_31_TIM"/>
</dbReference>
<dbReference type="InterPro" id="IPR011013">
    <property type="entry name" value="Gal_mutarotase_sf_dom"/>
</dbReference>
<dbReference type="NCBIfam" id="NF007940">
    <property type="entry name" value="PRK10658.1"/>
    <property type="match status" value="1"/>
</dbReference>
<dbReference type="FunFam" id="3.20.20.80:FF:000053">
    <property type="entry name" value="Alpha-xylosidase YicI"/>
    <property type="match status" value="1"/>
</dbReference>
<dbReference type="AlphaFoldDB" id="A0A2K4ZK22"/>
<sequence length="791" mass="89449">MKFQNGCWLLKEGFGRFSPQQVYDCRITGEEVLLCAPTRTVGGRGNTIDGINLTVRITAPMPEIIRVQTWHHRGTVKRGPEFALNLEKESSSAGKNLLAVEETESSIIIKSGGLSLVIGRQAWSMRYERDGKLLTKSGPGDLAYLKENWKGMAYDTGGGAYMRQQLGLSVNEKIYGLGERFGAFVKNGQSISIWNEDGGTSTEQSYKNIPFYLSDRGYGVFVSHPERVEFEVGTEQVNKVGFSVEGECLDYYLISGSSMKQVLERYTDLTGKPSLPAPWTFGLWLSTSFTTDYDEATVMHFVDGMLERGIPLSVFHFDCCWMKEFHWTDFIWDERVFPDPEGMLARIKAKGIKVCVWINPYMGQESALFEEGMEKGYFLKRPNGDVWQWDMWQSGMAIVDFTNPEAVKWYQQGLEKLLDMGVDCFKTDFGERIPTEVVYYNGADPMKMHNFYTYLYNKAVYELLERKRGKGEAVLFARSATAGGQKFPVHWGGDCWSDYESMEQSLRGGLSLTSSGFGFWSHDIGGFESRSTPDVYKRWCAFGLLSTHSRLHGSSSYRVPWLYDEESVEVVRFFTRLKASLMPYLYRNAIETARTGVPMMRSMALEFEKDRNCAYPANQYMLGDSLLVAPIFNEEGMAEYYLPEGRWTAFLTGEEREGGRWYREKHGYLSIPLYVRESSVVAVGACDDGPVYEYARDVTFRVYAPGDGEETGTVVYDGQAQQDTLVRIERQGKQYRVDVTGDKPCRVILVNAGSRAKVSGAAWEVRGKDIILAFEKSGMAQVEAEAFSGMS</sequence>
<keyword evidence="2 6" id="KW-0378">Hydrolase</keyword>
<keyword evidence="3 6" id="KW-0326">Glycosidase</keyword>
<gene>
    <name evidence="10" type="primary">yicI_5</name>
    <name evidence="10" type="ORF">AMURIS_03536</name>
</gene>
<dbReference type="InterPro" id="IPR017853">
    <property type="entry name" value="GH"/>
</dbReference>
<dbReference type="GO" id="GO:0005975">
    <property type="term" value="P:carbohydrate metabolic process"/>
    <property type="evidence" value="ECO:0007669"/>
    <property type="project" value="InterPro"/>
</dbReference>
<evidence type="ECO:0000259" key="9">
    <source>
        <dbReference type="Pfam" id="PF21365"/>
    </source>
</evidence>
<comment type="catalytic activity">
    <reaction evidence="4">
        <text>Hydrolysis of terminal, non-reducing alpha-D-xylose residues with release of alpha-D-xylose.</text>
        <dbReference type="EC" id="3.2.1.177"/>
    </reaction>
</comment>
<dbReference type="Proteomes" id="UP000236311">
    <property type="component" value="Unassembled WGS sequence"/>
</dbReference>
<protein>
    <recommendedName>
        <fullName evidence="5">alpha-D-xyloside xylohydrolase</fullName>
        <ecNumber evidence="5">3.2.1.177</ecNumber>
    </recommendedName>
</protein>
<evidence type="ECO:0000259" key="7">
    <source>
        <dbReference type="Pfam" id="PF01055"/>
    </source>
</evidence>
<dbReference type="SUPFAM" id="SSF51011">
    <property type="entry name" value="Glycosyl hydrolase domain"/>
    <property type="match status" value="1"/>
</dbReference>
<evidence type="ECO:0000256" key="6">
    <source>
        <dbReference type="RuleBase" id="RU361185"/>
    </source>
</evidence>
<dbReference type="PANTHER" id="PTHR43053:SF4">
    <property type="entry name" value="MYOGENESIS-REGULATING GLYCOSIDASE"/>
    <property type="match status" value="1"/>
</dbReference>
<dbReference type="InterPro" id="IPR025887">
    <property type="entry name" value="Glyco_hydro_31_N_dom"/>
</dbReference>
<dbReference type="Gene3D" id="2.60.40.1760">
    <property type="entry name" value="glycosyl hydrolase (family 31)"/>
    <property type="match status" value="1"/>
</dbReference>
<keyword evidence="11" id="KW-1185">Reference proteome</keyword>
<dbReference type="SUPFAM" id="SSF117125">
    <property type="entry name" value="Putative glucosidase YicI, C-terminal domain"/>
    <property type="match status" value="1"/>
</dbReference>
<dbReference type="EC" id="3.2.1.177" evidence="5"/>
<proteinExistence type="inferred from homology"/>
<dbReference type="EMBL" id="OFSM01000019">
    <property type="protein sequence ID" value="SOY30805.1"/>
    <property type="molecule type" value="Genomic_DNA"/>
</dbReference>
<dbReference type="SUPFAM" id="SSF74650">
    <property type="entry name" value="Galactose mutarotase-like"/>
    <property type="match status" value="1"/>
</dbReference>
<dbReference type="Pfam" id="PF21365">
    <property type="entry name" value="Glyco_hydro_31_3rd"/>
    <property type="match status" value="1"/>
</dbReference>
<dbReference type="Pfam" id="PF01055">
    <property type="entry name" value="Glyco_hydro_31_2nd"/>
    <property type="match status" value="1"/>
</dbReference>
<evidence type="ECO:0000259" key="8">
    <source>
        <dbReference type="Pfam" id="PF13802"/>
    </source>
</evidence>
<dbReference type="Gene3D" id="2.60.40.1180">
    <property type="entry name" value="Golgi alpha-mannosidase II"/>
    <property type="match status" value="2"/>
</dbReference>
<dbReference type="InterPro" id="IPR013780">
    <property type="entry name" value="Glyco_hydro_b"/>
</dbReference>
<evidence type="ECO:0000256" key="2">
    <source>
        <dbReference type="ARBA" id="ARBA00022801"/>
    </source>
</evidence>
<dbReference type="Gene3D" id="3.20.20.80">
    <property type="entry name" value="Glycosidases"/>
    <property type="match status" value="1"/>
</dbReference>
<dbReference type="OrthoDB" id="176168at2"/>
<organism evidence="10 11">
    <name type="scientific">Acetatifactor muris</name>
    <dbReference type="NCBI Taxonomy" id="879566"/>
    <lineage>
        <taxon>Bacteria</taxon>
        <taxon>Bacillati</taxon>
        <taxon>Bacillota</taxon>
        <taxon>Clostridia</taxon>
        <taxon>Lachnospirales</taxon>
        <taxon>Lachnospiraceae</taxon>
        <taxon>Acetatifactor</taxon>
    </lineage>
</organism>
<dbReference type="InterPro" id="IPR050985">
    <property type="entry name" value="Alpha-glycosidase_related"/>
</dbReference>
<feature type="domain" description="Glycoside hydrolase family 31 N-terminal" evidence="8">
    <location>
        <begin position="54"/>
        <end position="231"/>
    </location>
</feature>
<accession>A0A2K4ZK22</accession>
<name>A0A2K4ZK22_9FIRM</name>
<dbReference type="SUPFAM" id="SSF51445">
    <property type="entry name" value="(Trans)glycosidases"/>
    <property type="match status" value="1"/>
</dbReference>
<dbReference type="InterPro" id="IPR048395">
    <property type="entry name" value="Glyco_hydro_31_C"/>
</dbReference>
<dbReference type="GO" id="GO:0030246">
    <property type="term" value="F:carbohydrate binding"/>
    <property type="evidence" value="ECO:0007669"/>
    <property type="project" value="InterPro"/>
</dbReference>
<comment type="similarity">
    <text evidence="1 6">Belongs to the glycosyl hydrolase 31 family.</text>
</comment>
<evidence type="ECO:0000256" key="4">
    <source>
        <dbReference type="ARBA" id="ARBA00052064"/>
    </source>
</evidence>
<dbReference type="GO" id="GO:0061634">
    <property type="term" value="F:alpha-D-xyloside xylohydrolase"/>
    <property type="evidence" value="ECO:0007669"/>
    <property type="project" value="UniProtKB-EC"/>
</dbReference>
<evidence type="ECO:0000256" key="5">
    <source>
        <dbReference type="ARBA" id="ARBA00066962"/>
    </source>
</evidence>
<evidence type="ECO:0000313" key="10">
    <source>
        <dbReference type="EMBL" id="SOY30805.1"/>
    </source>
</evidence>